<feature type="transmembrane region" description="Helical" evidence="7">
    <location>
        <begin position="6"/>
        <end position="38"/>
    </location>
</feature>
<dbReference type="AlphaFoldDB" id="A0A413FGP7"/>
<feature type="transmembrane region" description="Helical" evidence="7">
    <location>
        <begin position="370"/>
        <end position="390"/>
    </location>
</feature>
<evidence type="ECO:0000313" key="10">
    <source>
        <dbReference type="Proteomes" id="UP000283880"/>
    </source>
</evidence>
<evidence type="ECO:0000259" key="8">
    <source>
        <dbReference type="Pfam" id="PF06808"/>
    </source>
</evidence>
<dbReference type="Pfam" id="PF06808">
    <property type="entry name" value="DctM"/>
    <property type="match status" value="1"/>
</dbReference>
<feature type="transmembrane region" description="Helical" evidence="7">
    <location>
        <begin position="246"/>
        <end position="264"/>
    </location>
</feature>
<comment type="subcellular location">
    <subcellularLocation>
        <location evidence="1">Cell inner membrane</location>
        <topology evidence="1">Multi-pass membrane protein</topology>
    </subcellularLocation>
</comment>
<feature type="transmembrane region" description="Helical" evidence="7">
    <location>
        <begin position="218"/>
        <end position="240"/>
    </location>
</feature>
<dbReference type="PANTHER" id="PTHR33362:SF4">
    <property type="entry name" value="2,3-DIKETO-L-GULONATE TRAP TRANSPORTER LARGE PERMEASE PROTEIN YIAN"/>
    <property type="match status" value="1"/>
</dbReference>
<keyword evidence="5 7" id="KW-1133">Transmembrane helix</keyword>
<dbReference type="GO" id="GO:0022857">
    <property type="term" value="F:transmembrane transporter activity"/>
    <property type="evidence" value="ECO:0007669"/>
    <property type="project" value="TreeGrafter"/>
</dbReference>
<accession>A0A413FGP7</accession>
<keyword evidence="6 7" id="KW-0472">Membrane</keyword>
<dbReference type="PIRSF" id="PIRSF006066">
    <property type="entry name" value="HI0050"/>
    <property type="match status" value="1"/>
</dbReference>
<protein>
    <submittedName>
        <fullName evidence="9">TRAP transporter large permease</fullName>
    </submittedName>
</protein>
<sequence>MSSGTIIGFSCIALLILLFLKVPVYGAILGSTIIYFVLQPDVTIYLIIQRMIAGIESIPLLAVPFFIAAGVFMNYTGVTKRIMDFCTVLTCKLPGGLAQVNVLLSTMMGGLSGSSLADAAMEAKMLEPEMERHGYSKPFSSAVTAFSSIITPLIPPGIAAILYGSIANLSIGKLFIAGIGPGLLLCTSMMLLCGIISKKRGYQAYGQARMDRKELGTKFRHAILPLCLPVIIIGGIRLGICTPTEAGSIAVVYSIILGVLYRELGWGELKKGLRESVLTTASVLIIVSAASAFSWILTREQIPQKLTALMTTYIGGKYAFLVIVNVFLLFVGMFIEGNAALIVLVPLLHPMAVAFGVDPIQFALIFNFNMAIGAVTPPMGTLMFTVCGITKCKMKDFIVAGLPFYALALGCLALLTFVPVFTLGIVNLVF</sequence>
<reference evidence="9 10" key="1">
    <citation type="submission" date="2018-08" db="EMBL/GenBank/DDBJ databases">
        <title>A genome reference for cultivated species of the human gut microbiota.</title>
        <authorList>
            <person name="Zou Y."/>
            <person name="Xue W."/>
            <person name="Luo G."/>
        </authorList>
    </citation>
    <scope>NUCLEOTIDE SEQUENCE [LARGE SCALE GENOMIC DNA]</scope>
    <source>
        <strain evidence="9 10">AF04-15</strain>
    </source>
</reference>
<evidence type="ECO:0000313" key="9">
    <source>
        <dbReference type="EMBL" id="RGX29950.1"/>
    </source>
</evidence>
<dbReference type="GO" id="GO:0005886">
    <property type="term" value="C:plasma membrane"/>
    <property type="evidence" value="ECO:0007669"/>
    <property type="project" value="UniProtKB-SubCell"/>
</dbReference>
<keyword evidence="2" id="KW-1003">Cell membrane</keyword>
<feature type="transmembrane region" description="Helical" evidence="7">
    <location>
        <begin position="276"/>
        <end position="298"/>
    </location>
</feature>
<feature type="transmembrane region" description="Helical" evidence="7">
    <location>
        <begin position="318"/>
        <end position="335"/>
    </location>
</feature>
<feature type="domain" description="TRAP C4-dicarboxylate transport system permease DctM subunit" evidence="8">
    <location>
        <begin position="12"/>
        <end position="419"/>
    </location>
</feature>
<dbReference type="Proteomes" id="UP000283880">
    <property type="component" value="Unassembled WGS sequence"/>
</dbReference>
<feature type="transmembrane region" description="Helical" evidence="7">
    <location>
        <begin position="142"/>
        <end position="163"/>
    </location>
</feature>
<gene>
    <name evidence="9" type="ORF">DWV29_09595</name>
</gene>
<feature type="transmembrane region" description="Helical" evidence="7">
    <location>
        <begin position="342"/>
        <end position="364"/>
    </location>
</feature>
<dbReference type="RefSeq" id="WP_007710329.1">
    <property type="nucleotide sequence ID" value="NZ_BAABXR010000001.1"/>
</dbReference>
<evidence type="ECO:0000256" key="5">
    <source>
        <dbReference type="ARBA" id="ARBA00022989"/>
    </source>
</evidence>
<feature type="transmembrane region" description="Helical" evidence="7">
    <location>
        <begin position="175"/>
        <end position="197"/>
    </location>
</feature>
<evidence type="ECO:0000256" key="6">
    <source>
        <dbReference type="ARBA" id="ARBA00023136"/>
    </source>
</evidence>
<organism evidence="9 10">
    <name type="scientific">Enterocloster asparagiformis</name>
    <dbReference type="NCBI Taxonomy" id="333367"/>
    <lineage>
        <taxon>Bacteria</taxon>
        <taxon>Bacillati</taxon>
        <taxon>Bacillota</taxon>
        <taxon>Clostridia</taxon>
        <taxon>Lachnospirales</taxon>
        <taxon>Lachnospiraceae</taxon>
        <taxon>Enterocloster</taxon>
    </lineage>
</organism>
<dbReference type="EMBL" id="QSBM01000006">
    <property type="protein sequence ID" value="RGX29950.1"/>
    <property type="molecule type" value="Genomic_DNA"/>
</dbReference>
<evidence type="ECO:0000256" key="2">
    <source>
        <dbReference type="ARBA" id="ARBA00022475"/>
    </source>
</evidence>
<evidence type="ECO:0000256" key="7">
    <source>
        <dbReference type="SAM" id="Phobius"/>
    </source>
</evidence>
<keyword evidence="4 7" id="KW-0812">Transmembrane</keyword>
<comment type="caution">
    <text evidence="9">The sequence shown here is derived from an EMBL/GenBank/DDBJ whole genome shotgun (WGS) entry which is preliminary data.</text>
</comment>
<keyword evidence="3" id="KW-0997">Cell inner membrane</keyword>
<feature type="transmembrane region" description="Helical" evidence="7">
    <location>
        <begin position="402"/>
        <end position="426"/>
    </location>
</feature>
<dbReference type="PANTHER" id="PTHR33362">
    <property type="entry name" value="SIALIC ACID TRAP TRANSPORTER PERMEASE PROTEIN SIAT-RELATED"/>
    <property type="match status" value="1"/>
</dbReference>
<evidence type="ECO:0000256" key="3">
    <source>
        <dbReference type="ARBA" id="ARBA00022519"/>
    </source>
</evidence>
<dbReference type="InterPro" id="IPR004681">
    <property type="entry name" value="TRAP_DctM"/>
</dbReference>
<name>A0A413FGP7_9FIRM</name>
<proteinExistence type="predicted"/>
<dbReference type="InterPro" id="IPR010656">
    <property type="entry name" value="DctM"/>
</dbReference>
<dbReference type="NCBIfam" id="TIGR00786">
    <property type="entry name" value="dctM"/>
    <property type="match status" value="1"/>
</dbReference>
<evidence type="ECO:0000256" key="1">
    <source>
        <dbReference type="ARBA" id="ARBA00004429"/>
    </source>
</evidence>
<evidence type="ECO:0000256" key="4">
    <source>
        <dbReference type="ARBA" id="ARBA00022692"/>
    </source>
</evidence>
<feature type="transmembrane region" description="Helical" evidence="7">
    <location>
        <begin position="58"/>
        <end position="78"/>
    </location>
</feature>
<dbReference type="OrthoDB" id="9785600at2"/>